<dbReference type="AlphaFoldDB" id="A0A9Q0CUN6"/>
<reference evidence="1" key="1">
    <citation type="journal article" date="2022" name="Cell">
        <title>Repeat-based holocentromeres influence genome architecture and karyotype evolution.</title>
        <authorList>
            <person name="Hofstatter P.G."/>
            <person name="Thangavel G."/>
            <person name="Lux T."/>
            <person name="Neumann P."/>
            <person name="Vondrak T."/>
            <person name="Novak P."/>
            <person name="Zhang M."/>
            <person name="Costa L."/>
            <person name="Castellani M."/>
            <person name="Scott A."/>
            <person name="Toegelov H."/>
            <person name="Fuchs J."/>
            <person name="Mata-Sucre Y."/>
            <person name="Dias Y."/>
            <person name="Vanzela A.L.L."/>
            <person name="Huettel B."/>
            <person name="Almeida C.C.S."/>
            <person name="Simkova H."/>
            <person name="Souza G."/>
            <person name="Pedrosa-Harand A."/>
            <person name="Macas J."/>
            <person name="Mayer K.F.X."/>
            <person name="Houben A."/>
            <person name="Marques A."/>
        </authorList>
    </citation>
    <scope>NUCLEOTIDE SEQUENCE</scope>
    <source>
        <strain evidence="1">RhyBre1mFocal</strain>
    </source>
</reference>
<dbReference type="OrthoDB" id="1682876at2759"/>
<proteinExistence type="predicted"/>
<organism evidence="1 2">
    <name type="scientific">Rhynchospora breviuscula</name>
    <dbReference type="NCBI Taxonomy" id="2022672"/>
    <lineage>
        <taxon>Eukaryota</taxon>
        <taxon>Viridiplantae</taxon>
        <taxon>Streptophyta</taxon>
        <taxon>Embryophyta</taxon>
        <taxon>Tracheophyta</taxon>
        <taxon>Spermatophyta</taxon>
        <taxon>Magnoliopsida</taxon>
        <taxon>Liliopsida</taxon>
        <taxon>Poales</taxon>
        <taxon>Cyperaceae</taxon>
        <taxon>Cyperoideae</taxon>
        <taxon>Rhynchosporeae</taxon>
        <taxon>Rhynchospora</taxon>
    </lineage>
</organism>
<sequence>MMEATITKSSLLNKLKNAIQKVKFLLSFDATRWVLCSIRGSFTPRKVSFKAQPSLLDCTDDATPVDLYGWASNSASVSRTTSNASQFTRTSSNVSSSDDIDKRAEIFIANFYKHIQMERQVSLELRYCREQSLERTGSI</sequence>
<dbReference type="Proteomes" id="UP001151287">
    <property type="component" value="Unassembled WGS sequence"/>
</dbReference>
<evidence type="ECO:0000313" key="1">
    <source>
        <dbReference type="EMBL" id="KAJ1700461.1"/>
    </source>
</evidence>
<dbReference type="Pfam" id="PF05553">
    <property type="entry name" value="DUF761"/>
    <property type="match status" value="1"/>
</dbReference>
<protein>
    <submittedName>
        <fullName evidence="1">Uncharacterized protein</fullName>
    </submittedName>
</protein>
<evidence type="ECO:0000313" key="2">
    <source>
        <dbReference type="Proteomes" id="UP001151287"/>
    </source>
</evidence>
<keyword evidence="2" id="KW-1185">Reference proteome</keyword>
<dbReference type="InterPro" id="IPR008480">
    <property type="entry name" value="DUF761_pln"/>
</dbReference>
<comment type="caution">
    <text evidence="1">The sequence shown here is derived from an EMBL/GenBank/DDBJ whole genome shotgun (WGS) entry which is preliminary data.</text>
</comment>
<dbReference type="EMBL" id="JAMQYH010000001">
    <property type="protein sequence ID" value="KAJ1700461.1"/>
    <property type="molecule type" value="Genomic_DNA"/>
</dbReference>
<gene>
    <name evidence="1" type="ORF">LUZ63_000240</name>
</gene>
<name>A0A9Q0CUN6_9POAL</name>
<accession>A0A9Q0CUN6</accession>